<dbReference type="PANTHER" id="PTHR30158:SF3">
    <property type="entry name" value="MULTIDRUG EFFLUX PUMP SUBUNIT ACRA-RELATED"/>
    <property type="match status" value="1"/>
</dbReference>
<evidence type="ECO:0000256" key="6">
    <source>
        <dbReference type="SAM" id="MobiDB-lite"/>
    </source>
</evidence>
<dbReference type="GO" id="GO:0005886">
    <property type="term" value="C:plasma membrane"/>
    <property type="evidence" value="ECO:0007669"/>
    <property type="project" value="UniProtKB-SubCell"/>
</dbReference>
<feature type="region of interest" description="Disordered" evidence="6">
    <location>
        <begin position="381"/>
        <end position="400"/>
    </location>
</feature>
<comment type="subcellular location">
    <subcellularLocation>
        <location evidence="1">Cell inner membrane</location>
        <topology evidence="1">Lipid-anchor</topology>
    </subcellularLocation>
</comment>
<evidence type="ECO:0000259" key="9">
    <source>
        <dbReference type="Pfam" id="PF25944"/>
    </source>
</evidence>
<dbReference type="FunFam" id="2.40.420.20:FF:000001">
    <property type="entry name" value="Efflux RND transporter periplasmic adaptor subunit"/>
    <property type="match status" value="1"/>
</dbReference>
<dbReference type="SUPFAM" id="SSF111369">
    <property type="entry name" value="HlyD-like secretion proteins"/>
    <property type="match status" value="1"/>
</dbReference>
<reference evidence="11 12" key="1">
    <citation type="submission" date="2018-12" db="EMBL/GenBank/DDBJ databases">
        <authorList>
            <consortium name="Pathogen Informatics"/>
        </authorList>
    </citation>
    <scope>NUCLEOTIDE SEQUENCE [LARGE SCALE GENOMIC DNA]</scope>
    <source>
        <strain evidence="11 12">NCTC7357</strain>
    </source>
</reference>
<evidence type="ECO:0000259" key="10">
    <source>
        <dbReference type="Pfam" id="PF25967"/>
    </source>
</evidence>
<dbReference type="RefSeq" id="WP_124324571.1">
    <property type="nucleotide sequence ID" value="NZ_CP118137.1"/>
</dbReference>
<sequence>MSTKLFAKSMVTAAVIVSLVVLFVLSGCSPAAPEAAAEVPKVSVITVQPQSQALTSELAGRTQAFLVAEIRPQVGGIVQQRLFVEGAEVKAGDSLYQLDAATYKAALAEAQASLAKARATLKSAQATATRDAQLAKIDAISQQDNEDAQASLLTAQADLQVAQAGVETARINLAYTRISSPIGGRIETSTVTPGALVVANQDTALTTVQQLDPIYVDVTQSTTELLRLKRDLASGALQGNATDEVPVGLKFDDGSTYAHAGRLKFSGVSVSQGTGTVTLRAEFPNPERLLLPGMYVRAVLEQARDEQAILIPQRAVNRSASGVTSVLVVVEGKVEQRQVTIDRAVGNQWWVTAGLNAGDQLIVEGGQKVRIGAAVLAQNSGSGTRSRVPQAPSTALAQEG</sequence>
<evidence type="ECO:0000259" key="7">
    <source>
        <dbReference type="Pfam" id="PF25876"/>
    </source>
</evidence>
<dbReference type="Pfam" id="PF25967">
    <property type="entry name" value="RND-MFP_C"/>
    <property type="match status" value="1"/>
</dbReference>
<dbReference type="Gene3D" id="2.40.30.170">
    <property type="match status" value="1"/>
</dbReference>
<feature type="domain" description="Multidrug resistance protein MdtA-like barrel-sandwich hybrid" evidence="8">
    <location>
        <begin position="67"/>
        <end position="209"/>
    </location>
</feature>
<dbReference type="Gene3D" id="2.40.420.20">
    <property type="match status" value="1"/>
</dbReference>
<name>A0AAX3FQA8_9PSED</name>
<dbReference type="Pfam" id="PF25917">
    <property type="entry name" value="BSH_RND"/>
    <property type="match status" value="1"/>
</dbReference>
<evidence type="ECO:0000256" key="1">
    <source>
        <dbReference type="ARBA" id="ARBA00004519"/>
    </source>
</evidence>
<evidence type="ECO:0000256" key="5">
    <source>
        <dbReference type="SAM" id="Coils"/>
    </source>
</evidence>
<dbReference type="GO" id="GO:0022857">
    <property type="term" value="F:transmembrane transporter activity"/>
    <property type="evidence" value="ECO:0007669"/>
    <property type="project" value="InterPro"/>
</dbReference>
<evidence type="ECO:0000256" key="4">
    <source>
        <dbReference type="ARBA" id="ARBA00023054"/>
    </source>
</evidence>
<dbReference type="Proteomes" id="UP000277437">
    <property type="component" value="Chromosome"/>
</dbReference>
<dbReference type="PANTHER" id="PTHR30158">
    <property type="entry name" value="ACRA/E-RELATED COMPONENT OF DRUG EFFLUX TRANSPORTER"/>
    <property type="match status" value="1"/>
</dbReference>
<accession>A0AAX3FQA8</accession>
<gene>
    <name evidence="11" type="primary">mexA_2</name>
    <name evidence="11" type="ORF">NCTC7357_00707</name>
</gene>
<feature type="domain" description="Multidrug resistance protein MdtA-like alpha-helical hairpin" evidence="7">
    <location>
        <begin position="107"/>
        <end position="176"/>
    </location>
</feature>
<evidence type="ECO:0000256" key="3">
    <source>
        <dbReference type="ARBA" id="ARBA00022448"/>
    </source>
</evidence>
<dbReference type="InterPro" id="IPR006143">
    <property type="entry name" value="RND_pump_MFP"/>
</dbReference>
<dbReference type="InterPro" id="IPR058625">
    <property type="entry name" value="MdtA-like_BSH"/>
</dbReference>
<dbReference type="Pfam" id="PF25876">
    <property type="entry name" value="HH_MFP_RND"/>
    <property type="match status" value="1"/>
</dbReference>
<comment type="similarity">
    <text evidence="2">Belongs to the membrane fusion protein (MFP) (TC 8.A.1) family.</text>
</comment>
<dbReference type="InterPro" id="IPR058627">
    <property type="entry name" value="MdtA-like_C"/>
</dbReference>
<dbReference type="InterPro" id="IPR058626">
    <property type="entry name" value="MdtA-like_b-barrel"/>
</dbReference>
<dbReference type="Gene3D" id="2.40.50.100">
    <property type="match status" value="1"/>
</dbReference>
<dbReference type="NCBIfam" id="TIGR01730">
    <property type="entry name" value="RND_mfp"/>
    <property type="match status" value="1"/>
</dbReference>
<feature type="coiled-coil region" evidence="5">
    <location>
        <begin position="100"/>
        <end position="127"/>
    </location>
</feature>
<feature type="domain" description="Multidrug resistance protein MdtA-like C-terminal permuted SH3" evidence="10">
    <location>
        <begin position="307"/>
        <end position="368"/>
    </location>
</feature>
<dbReference type="AlphaFoldDB" id="A0AAX3FQA8"/>
<protein>
    <submittedName>
        <fullName evidence="11">Acriflavine resistance protein A</fullName>
    </submittedName>
</protein>
<organism evidence="11 12">
    <name type="scientific">Pseudomonas chlororaphis</name>
    <dbReference type="NCBI Taxonomy" id="587753"/>
    <lineage>
        <taxon>Bacteria</taxon>
        <taxon>Pseudomonadati</taxon>
        <taxon>Pseudomonadota</taxon>
        <taxon>Gammaproteobacteria</taxon>
        <taxon>Pseudomonadales</taxon>
        <taxon>Pseudomonadaceae</taxon>
        <taxon>Pseudomonas</taxon>
    </lineage>
</organism>
<dbReference type="EMBL" id="LR134334">
    <property type="protein sequence ID" value="VEF72471.1"/>
    <property type="molecule type" value="Genomic_DNA"/>
</dbReference>
<feature type="domain" description="Multidrug resistance protein MdtA-like beta-barrel" evidence="9">
    <location>
        <begin position="213"/>
        <end position="302"/>
    </location>
</feature>
<dbReference type="PROSITE" id="PS51257">
    <property type="entry name" value="PROKAR_LIPOPROTEIN"/>
    <property type="match status" value="1"/>
</dbReference>
<dbReference type="InterPro" id="IPR058624">
    <property type="entry name" value="MdtA-like_HH"/>
</dbReference>
<evidence type="ECO:0000259" key="8">
    <source>
        <dbReference type="Pfam" id="PF25917"/>
    </source>
</evidence>
<dbReference type="GO" id="GO:0046677">
    <property type="term" value="P:response to antibiotic"/>
    <property type="evidence" value="ECO:0007669"/>
    <property type="project" value="TreeGrafter"/>
</dbReference>
<evidence type="ECO:0000313" key="12">
    <source>
        <dbReference type="Proteomes" id="UP000277437"/>
    </source>
</evidence>
<dbReference type="Gene3D" id="1.10.287.470">
    <property type="entry name" value="Helix hairpin bin"/>
    <property type="match status" value="1"/>
</dbReference>
<keyword evidence="4 5" id="KW-0175">Coiled coil</keyword>
<keyword evidence="3" id="KW-0813">Transport</keyword>
<dbReference type="Pfam" id="PF25944">
    <property type="entry name" value="Beta-barrel_RND"/>
    <property type="match status" value="1"/>
</dbReference>
<proteinExistence type="inferred from homology"/>
<evidence type="ECO:0000313" key="11">
    <source>
        <dbReference type="EMBL" id="VEF72471.1"/>
    </source>
</evidence>
<evidence type="ECO:0000256" key="2">
    <source>
        <dbReference type="ARBA" id="ARBA00009477"/>
    </source>
</evidence>